<organism evidence="3 4">
    <name type="scientific">Viridothelium virens</name>
    <name type="common">Speckled blister lichen</name>
    <name type="synonym">Trypethelium virens</name>
    <dbReference type="NCBI Taxonomy" id="1048519"/>
    <lineage>
        <taxon>Eukaryota</taxon>
        <taxon>Fungi</taxon>
        <taxon>Dikarya</taxon>
        <taxon>Ascomycota</taxon>
        <taxon>Pezizomycotina</taxon>
        <taxon>Dothideomycetes</taxon>
        <taxon>Dothideomycetes incertae sedis</taxon>
        <taxon>Trypetheliales</taxon>
        <taxon>Trypetheliaceae</taxon>
        <taxon>Viridothelium</taxon>
    </lineage>
</organism>
<feature type="region of interest" description="Disordered" evidence="1">
    <location>
        <begin position="273"/>
        <end position="432"/>
    </location>
</feature>
<feature type="compositionally biased region" description="Polar residues" evidence="1">
    <location>
        <begin position="300"/>
        <end position="318"/>
    </location>
</feature>
<dbReference type="OrthoDB" id="3944128at2759"/>
<sequence>MLILILLCLASLAAGKSVTNFTNIATRLSSSLSTITAATNTSQISCSIYVDFVELNIWYNSSLEYTKETIITEFAQYNNTIVPSTTVTVINNATNPYSDLYGTRENIAGEGFSFINIPNIIGGDGDWYDATAVDSSTIWKDNYISIASPSPFAIVSTAFFRAGSAIGVDEPVDAGADFGGGEFDDLDTTLINLNPPWYWLPGLDFISNWTYGGPARHFDLSPELISFIDSQPSVKSKYPFLTQCGVGYGSGAPTLHIPVAELTVERATTIPVGGNYGGGDGGGGAGGNTEGVPGGDVTTAAGNPSTTSQPAQPRTRTQVVAPPTGTAQFNPDSTLPMGSDSIYPASSSPGDPQDSASQAKPQSAGSSSSVVAAGAGKTQSQGSSHVPNDGSGSGLGSGSGPDSGGGSGSGFGGKASQAAGAKAQGSQQAAVPSVPAASSNTILAVDSESSIGGNPNVGRISQVASGAGVDIVSALRPSGGGNTYNAGGYSTIVPAGGGNGGSEYSSVPGQEEPGQVPATTPASVIIGDAIATPVAPSAYALPDGYTITAGGAPVVAAGTTYSLGASGAVVVVNGQTISSIAAYQPGSGTVNLGNAIAIPLRPNAFAIGGQTLSVNGAPVVVSGTTYSLGPSSAVVVNGQTVSTLSAYSNPTTIALGNAIATPLGSNAYAIGSQTLRAGGPPITVSGDTYSLSPSGAAIINGQTISSLPPGPEYSYPTSSDVTALTLGTAVLAATPTAGSALVIDGQTLLPGHAITVTQDGQVETISVPADGLADGGYVGVVNGVTQSLAAGETLLTEPNGVVLTLSPTGVGEYVVGGATLVPGGEAVVTDGVTVSEAPGGDVVEVSGGVTSTIGSVGGDTGAGGGVGYYINSGVGGGTTSAPVAHLGKGARLVGGAGLRFAAVAVVLLYYLT</sequence>
<feature type="compositionally biased region" description="Low complexity" evidence="1">
    <location>
        <begin position="414"/>
        <end position="432"/>
    </location>
</feature>
<feature type="compositionally biased region" description="Gly residues" evidence="1">
    <location>
        <begin position="274"/>
        <end position="294"/>
    </location>
</feature>
<feature type="signal peptide" evidence="2">
    <location>
        <begin position="1"/>
        <end position="15"/>
    </location>
</feature>
<evidence type="ECO:0000313" key="3">
    <source>
        <dbReference type="EMBL" id="KAF2235002.1"/>
    </source>
</evidence>
<feature type="compositionally biased region" description="Low complexity" evidence="1">
    <location>
        <begin position="355"/>
        <end position="377"/>
    </location>
</feature>
<accession>A0A6A6HAE2</accession>
<keyword evidence="4" id="KW-1185">Reference proteome</keyword>
<feature type="chain" id="PRO_5025671049" evidence="2">
    <location>
        <begin position="16"/>
        <end position="912"/>
    </location>
</feature>
<proteinExistence type="predicted"/>
<gene>
    <name evidence="3" type="ORF">EV356DRAFT_514638</name>
</gene>
<evidence type="ECO:0000256" key="2">
    <source>
        <dbReference type="SAM" id="SignalP"/>
    </source>
</evidence>
<name>A0A6A6HAE2_VIRVR</name>
<protein>
    <submittedName>
        <fullName evidence="3">Uncharacterized protein</fullName>
    </submittedName>
</protein>
<keyword evidence="2" id="KW-0732">Signal</keyword>
<dbReference type="EMBL" id="ML991794">
    <property type="protein sequence ID" value="KAF2235002.1"/>
    <property type="molecule type" value="Genomic_DNA"/>
</dbReference>
<dbReference type="Proteomes" id="UP000800092">
    <property type="component" value="Unassembled WGS sequence"/>
</dbReference>
<dbReference type="AlphaFoldDB" id="A0A6A6HAE2"/>
<evidence type="ECO:0000313" key="4">
    <source>
        <dbReference type="Proteomes" id="UP000800092"/>
    </source>
</evidence>
<feature type="compositionally biased region" description="Gly residues" evidence="1">
    <location>
        <begin position="391"/>
        <end position="413"/>
    </location>
</feature>
<reference evidence="3" key="1">
    <citation type="journal article" date="2020" name="Stud. Mycol.">
        <title>101 Dothideomycetes genomes: a test case for predicting lifestyles and emergence of pathogens.</title>
        <authorList>
            <person name="Haridas S."/>
            <person name="Albert R."/>
            <person name="Binder M."/>
            <person name="Bloem J."/>
            <person name="Labutti K."/>
            <person name="Salamov A."/>
            <person name="Andreopoulos B."/>
            <person name="Baker S."/>
            <person name="Barry K."/>
            <person name="Bills G."/>
            <person name="Bluhm B."/>
            <person name="Cannon C."/>
            <person name="Castanera R."/>
            <person name="Culley D."/>
            <person name="Daum C."/>
            <person name="Ezra D."/>
            <person name="Gonzalez J."/>
            <person name="Henrissat B."/>
            <person name="Kuo A."/>
            <person name="Liang C."/>
            <person name="Lipzen A."/>
            <person name="Lutzoni F."/>
            <person name="Magnuson J."/>
            <person name="Mondo S."/>
            <person name="Nolan M."/>
            <person name="Ohm R."/>
            <person name="Pangilinan J."/>
            <person name="Park H.-J."/>
            <person name="Ramirez L."/>
            <person name="Alfaro M."/>
            <person name="Sun H."/>
            <person name="Tritt A."/>
            <person name="Yoshinaga Y."/>
            <person name="Zwiers L.-H."/>
            <person name="Turgeon B."/>
            <person name="Goodwin S."/>
            <person name="Spatafora J."/>
            <person name="Crous P."/>
            <person name="Grigoriev I."/>
        </authorList>
    </citation>
    <scope>NUCLEOTIDE SEQUENCE</scope>
    <source>
        <strain evidence="3">Tuck. ex Michener</strain>
    </source>
</reference>
<evidence type="ECO:0000256" key="1">
    <source>
        <dbReference type="SAM" id="MobiDB-lite"/>
    </source>
</evidence>